<dbReference type="GO" id="GO:0008173">
    <property type="term" value="F:RNA methyltransferase activity"/>
    <property type="evidence" value="ECO:0007669"/>
    <property type="project" value="InterPro"/>
</dbReference>
<comment type="caution">
    <text evidence="4">The sequence shown here is derived from an EMBL/GenBank/DDBJ whole genome shotgun (WGS) entry which is preliminary data.</text>
</comment>
<dbReference type="Gene3D" id="3.40.1280.10">
    <property type="match status" value="1"/>
</dbReference>
<evidence type="ECO:0000256" key="2">
    <source>
        <dbReference type="ARBA" id="ARBA00022679"/>
    </source>
</evidence>
<name>A0A645C324_9ZZZZ</name>
<gene>
    <name evidence="4" type="ORF">SDC9_118729</name>
</gene>
<evidence type="ECO:0000259" key="3">
    <source>
        <dbReference type="Pfam" id="PF00588"/>
    </source>
</evidence>
<evidence type="ECO:0000256" key="1">
    <source>
        <dbReference type="ARBA" id="ARBA00022603"/>
    </source>
</evidence>
<protein>
    <recommendedName>
        <fullName evidence="3">tRNA/rRNA methyltransferase SpoU type domain-containing protein</fullName>
    </recommendedName>
</protein>
<dbReference type="InterPro" id="IPR029028">
    <property type="entry name" value="Alpha/beta_knot_MTases"/>
</dbReference>
<feature type="domain" description="tRNA/rRNA methyltransferase SpoU type" evidence="3">
    <location>
        <begin position="5"/>
        <end position="63"/>
    </location>
</feature>
<dbReference type="Pfam" id="PF00588">
    <property type="entry name" value="SpoU_methylase"/>
    <property type="match status" value="1"/>
</dbReference>
<accession>A0A645C324</accession>
<dbReference type="InterPro" id="IPR029026">
    <property type="entry name" value="tRNA_m1G_MTases_N"/>
</dbReference>
<dbReference type="AlphaFoldDB" id="A0A645C324"/>
<dbReference type="InterPro" id="IPR001537">
    <property type="entry name" value="SpoU_MeTrfase"/>
</dbReference>
<sequence length="77" mass="8404">MLTGSIPLHQFQWPKIAPPAFIFGNEASGLDADFEKIGTPLIIPHSSHIDSLNLSIAVSIGLYHANTVRPHELDEES</sequence>
<dbReference type="GO" id="GO:0006396">
    <property type="term" value="P:RNA processing"/>
    <property type="evidence" value="ECO:0007669"/>
    <property type="project" value="InterPro"/>
</dbReference>
<proteinExistence type="predicted"/>
<keyword evidence="1" id="KW-0489">Methyltransferase</keyword>
<reference evidence="4" key="1">
    <citation type="submission" date="2019-08" db="EMBL/GenBank/DDBJ databases">
        <authorList>
            <person name="Kucharzyk K."/>
            <person name="Murdoch R.W."/>
            <person name="Higgins S."/>
            <person name="Loffler F."/>
        </authorList>
    </citation>
    <scope>NUCLEOTIDE SEQUENCE</scope>
</reference>
<organism evidence="4">
    <name type="scientific">bioreactor metagenome</name>
    <dbReference type="NCBI Taxonomy" id="1076179"/>
    <lineage>
        <taxon>unclassified sequences</taxon>
        <taxon>metagenomes</taxon>
        <taxon>ecological metagenomes</taxon>
    </lineage>
</organism>
<dbReference type="GO" id="GO:0032259">
    <property type="term" value="P:methylation"/>
    <property type="evidence" value="ECO:0007669"/>
    <property type="project" value="UniProtKB-KW"/>
</dbReference>
<dbReference type="GO" id="GO:0003723">
    <property type="term" value="F:RNA binding"/>
    <property type="evidence" value="ECO:0007669"/>
    <property type="project" value="InterPro"/>
</dbReference>
<evidence type="ECO:0000313" key="4">
    <source>
        <dbReference type="EMBL" id="MPM71758.1"/>
    </source>
</evidence>
<dbReference type="SUPFAM" id="SSF75217">
    <property type="entry name" value="alpha/beta knot"/>
    <property type="match status" value="1"/>
</dbReference>
<keyword evidence="2" id="KW-0808">Transferase</keyword>
<dbReference type="EMBL" id="VSSQ01024316">
    <property type="protein sequence ID" value="MPM71758.1"/>
    <property type="molecule type" value="Genomic_DNA"/>
</dbReference>